<protein>
    <submittedName>
        <fullName evidence="1">Rho guanine nucleotide exchange factor 10-like protein</fullName>
    </submittedName>
</protein>
<sequence length="111" mass="12471">MGGVDLADQLANVYKLDRKSCKWWKKSIFSPIDECSGRLMNCVLRTQTSKTLLIDFILPLAEALMASGELNAQYQRRRGTGRLSKTSGSLLNVSDHLPVTTKTRRRCHKCA</sequence>
<evidence type="ECO:0000313" key="2">
    <source>
        <dbReference type="Proteomes" id="UP000887116"/>
    </source>
</evidence>
<dbReference type="AlphaFoldDB" id="A0A8X6M295"/>
<comment type="caution">
    <text evidence="1">The sequence shown here is derived from an EMBL/GenBank/DDBJ whole genome shotgun (WGS) entry which is preliminary data.</text>
</comment>
<reference evidence="1" key="1">
    <citation type="submission" date="2020-07" db="EMBL/GenBank/DDBJ databases">
        <title>Multicomponent nature underlies the extraordinary mechanical properties of spider dragline silk.</title>
        <authorList>
            <person name="Kono N."/>
            <person name="Nakamura H."/>
            <person name="Mori M."/>
            <person name="Yoshida Y."/>
            <person name="Ohtoshi R."/>
            <person name="Malay A.D."/>
            <person name="Moran D.A.P."/>
            <person name="Tomita M."/>
            <person name="Numata K."/>
            <person name="Arakawa K."/>
        </authorList>
    </citation>
    <scope>NUCLEOTIDE SEQUENCE</scope>
</reference>
<name>A0A8X6M295_TRICU</name>
<keyword evidence="2" id="KW-1185">Reference proteome</keyword>
<accession>A0A8X6M295</accession>
<dbReference type="OrthoDB" id="6609151at2759"/>
<gene>
    <name evidence="1" type="primary">X975_25666</name>
    <name evidence="1" type="ORF">TNCT_186291</name>
</gene>
<dbReference type="EMBL" id="BMAO01019247">
    <property type="protein sequence ID" value="GFR29302.1"/>
    <property type="molecule type" value="Genomic_DNA"/>
</dbReference>
<proteinExistence type="predicted"/>
<evidence type="ECO:0000313" key="1">
    <source>
        <dbReference type="EMBL" id="GFR29302.1"/>
    </source>
</evidence>
<organism evidence="1 2">
    <name type="scientific">Trichonephila clavata</name>
    <name type="common">Joro spider</name>
    <name type="synonym">Nephila clavata</name>
    <dbReference type="NCBI Taxonomy" id="2740835"/>
    <lineage>
        <taxon>Eukaryota</taxon>
        <taxon>Metazoa</taxon>
        <taxon>Ecdysozoa</taxon>
        <taxon>Arthropoda</taxon>
        <taxon>Chelicerata</taxon>
        <taxon>Arachnida</taxon>
        <taxon>Araneae</taxon>
        <taxon>Araneomorphae</taxon>
        <taxon>Entelegynae</taxon>
        <taxon>Araneoidea</taxon>
        <taxon>Nephilidae</taxon>
        <taxon>Trichonephila</taxon>
    </lineage>
</organism>
<dbReference type="Proteomes" id="UP000887116">
    <property type="component" value="Unassembled WGS sequence"/>
</dbReference>